<keyword evidence="2" id="KW-1185">Reference proteome</keyword>
<dbReference type="AlphaFoldDB" id="A0AAN7R7L1"/>
<protein>
    <submittedName>
        <fullName evidence="1">Uncharacterized protein</fullName>
    </submittedName>
</protein>
<dbReference type="Proteomes" id="UP001346149">
    <property type="component" value="Unassembled WGS sequence"/>
</dbReference>
<evidence type="ECO:0000313" key="1">
    <source>
        <dbReference type="EMBL" id="KAK4789018.1"/>
    </source>
</evidence>
<evidence type="ECO:0000313" key="2">
    <source>
        <dbReference type="Proteomes" id="UP001346149"/>
    </source>
</evidence>
<reference evidence="1 2" key="1">
    <citation type="journal article" date="2023" name="Hortic Res">
        <title>Pangenome of water caltrop reveals structural variations and asymmetric subgenome divergence after allopolyploidization.</title>
        <authorList>
            <person name="Zhang X."/>
            <person name="Chen Y."/>
            <person name="Wang L."/>
            <person name="Yuan Y."/>
            <person name="Fang M."/>
            <person name="Shi L."/>
            <person name="Lu R."/>
            <person name="Comes H.P."/>
            <person name="Ma Y."/>
            <person name="Chen Y."/>
            <person name="Huang G."/>
            <person name="Zhou Y."/>
            <person name="Zheng Z."/>
            <person name="Qiu Y."/>
        </authorList>
    </citation>
    <scope>NUCLEOTIDE SEQUENCE [LARGE SCALE GENOMIC DNA]</scope>
    <source>
        <strain evidence="1">F231</strain>
    </source>
</reference>
<comment type="caution">
    <text evidence="1">The sequence shown here is derived from an EMBL/GenBank/DDBJ whole genome shotgun (WGS) entry which is preliminary data.</text>
</comment>
<gene>
    <name evidence="1" type="ORF">SAY86_020337</name>
</gene>
<dbReference type="EMBL" id="JAXQNO010000011">
    <property type="protein sequence ID" value="KAK4789018.1"/>
    <property type="molecule type" value="Genomic_DNA"/>
</dbReference>
<name>A0AAN7R7L1_TRANT</name>
<proteinExistence type="predicted"/>
<sequence length="83" mass="9467">MMISRSLSVDIVEERRRGIGFADFLIFGRGSKEERYRAKAEMAFDGVSFVERAGKWMWDEAAKKGMGLKWQLSCEKDSLVLTG</sequence>
<organism evidence="1 2">
    <name type="scientific">Trapa natans</name>
    <name type="common">Water chestnut</name>
    <dbReference type="NCBI Taxonomy" id="22666"/>
    <lineage>
        <taxon>Eukaryota</taxon>
        <taxon>Viridiplantae</taxon>
        <taxon>Streptophyta</taxon>
        <taxon>Embryophyta</taxon>
        <taxon>Tracheophyta</taxon>
        <taxon>Spermatophyta</taxon>
        <taxon>Magnoliopsida</taxon>
        <taxon>eudicotyledons</taxon>
        <taxon>Gunneridae</taxon>
        <taxon>Pentapetalae</taxon>
        <taxon>rosids</taxon>
        <taxon>malvids</taxon>
        <taxon>Myrtales</taxon>
        <taxon>Lythraceae</taxon>
        <taxon>Trapa</taxon>
    </lineage>
</organism>
<accession>A0AAN7R7L1</accession>